<accession>A0A6G9QPZ1</accession>
<keyword evidence="1" id="KW-0614">Plasmid</keyword>
<dbReference type="EMBL" id="CP050315">
    <property type="protein sequence ID" value="QIR16488.1"/>
    <property type="molecule type" value="Genomic_DNA"/>
</dbReference>
<organism evidence="1 2">
    <name type="scientific">Shewanella aestuarii</name>
    <dbReference type="NCBI Taxonomy" id="1028752"/>
    <lineage>
        <taxon>Bacteria</taxon>
        <taxon>Pseudomonadati</taxon>
        <taxon>Pseudomonadota</taxon>
        <taxon>Gammaproteobacteria</taxon>
        <taxon>Alteromonadales</taxon>
        <taxon>Shewanellaceae</taxon>
        <taxon>Shewanella</taxon>
    </lineage>
</organism>
<dbReference type="RefSeq" id="WP_167680316.1">
    <property type="nucleotide sequence ID" value="NZ_CP050315.1"/>
</dbReference>
<reference evidence="1 2" key="1">
    <citation type="submission" date="2020-03" db="EMBL/GenBank/DDBJ databases">
        <title>Complete genome sequence of Shewanella sp.</title>
        <authorList>
            <person name="Kim Y.-S."/>
            <person name="Kim S.-J."/>
            <person name="Jung H.-K."/>
            <person name="Kim K.-H."/>
        </authorList>
    </citation>
    <scope>NUCLEOTIDE SEQUENCE [LARGE SCALE GENOMIC DNA]</scope>
    <source>
        <strain evidence="1 2">PN3F2</strain>
        <plasmid evidence="1 2">pPN3F2_2</plasmid>
    </source>
</reference>
<evidence type="ECO:0000313" key="2">
    <source>
        <dbReference type="Proteomes" id="UP000502608"/>
    </source>
</evidence>
<name>A0A6G9QPZ1_9GAMM</name>
<dbReference type="Proteomes" id="UP000502608">
    <property type="component" value="Plasmid pPN3F2_2"/>
</dbReference>
<keyword evidence="2" id="KW-1185">Reference proteome</keyword>
<protein>
    <submittedName>
        <fullName evidence="1">Uncharacterized protein</fullName>
    </submittedName>
</protein>
<dbReference type="AlphaFoldDB" id="A0A6G9QPZ1"/>
<evidence type="ECO:0000313" key="1">
    <source>
        <dbReference type="EMBL" id="QIR16488.1"/>
    </source>
</evidence>
<dbReference type="KEGG" id="saes:HBH39_18605"/>
<sequence>MEDQNRDMLIFLEFFGIISESVCAGHDTVEIDTSLIKSDCSCQISQLKETCAELGVNLVVL</sequence>
<proteinExistence type="predicted"/>
<gene>
    <name evidence="1" type="ORF">HBH39_18605</name>
</gene>
<geneLocation type="plasmid" evidence="1 2">
    <name>pPN3F2_2</name>
</geneLocation>